<dbReference type="Gene3D" id="3.40.395.10">
    <property type="entry name" value="Adenoviral Proteinase, Chain A"/>
    <property type="match status" value="1"/>
</dbReference>
<evidence type="ECO:0000256" key="1">
    <source>
        <dbReference type="ARBA" id="ARBA00005234"/>
    </source>
</evidence>
<keyword evidence="2" id="KW-0645">Protease</keyword>
<evidence type="ECO:0000256" key="3">
    <source>
        <dbReference type="ARBA" id="ARBA00022801"/>
    </source>
</evidence>
<dbReference type="SUPFAM" id="SSF54001">
    <property type="entry name" value="Cysteine proteinases"/>
    <property type="match status" value="1"/>
</dbReference>
<evidence type="ECO:0000313" key="5">
    <source>
        <dbReference type="EMBL" id="PHT89341.1"/>
    </source>
</evidence>
<dbReference type="PANTHER" id="PTHR31470">
    <property type="entry name" value="CYSTEINE PROTEINASES SUPERFAMILY PROTEIN-RELATED-RELATED"/>
    <property type="match status" value="1"/>
</dbReference>
<keyword evidence="6" id="KW-1185">Reference proteome</keyword>
<gene>
    <name evidence="5" type="ORF">T459_04454</name>
</gene>
<comment type="caution">
    <text evidence="5">The sequence shown here is derived from an EMBL/GenBank/DDBJ whole genome shotgun (WGS) entry which is preliminary data.</text>
</comment>
<reference evidence="5 6" key="1">
    <citation type="journal article" date="2014" name="Nat. Genet.">
        <title>Genome sequence of the hot pepper provides insights into the evolution of pungency in Capsicum species.</title>
        <authorList>
            <person name="Kim S."/>
            <person name="Park M."/>
            <person name="Yeom S.I."/>
            <person name="Kim Y.M."/>
            <person name="Lee J.M."/>
            <person name="Lee H.A."/>
            <person name="Seo E."/>
            <person name="Choi J."/>
            <person name="Cheong K."/>
            <person name="Kim K.T."/>
            <person name="Jung K."/>
            <person name="Lee G.W."/>
            <person name="Oh S.K."/>
            <person name="Bae C."/>
            <person name="Kim S.B."/>
            <person name="Lee H.Y."/>
            <person name="Kim S.Y."/>
            <person name="Kim M.S."/>
            <person name="Kang B.C."/>
            <person name="Jo Y.D."/>
            <person name="Yang H.B."/>
            <person name="Jeong H.J."/>
            <person name="Kang W.H."/>
            <person name="Kwon J.K."/>
            <person name="Shin C."/>
            <person name="Lim J.Y."/>
            <person name="Park J.H."/>
            <person name="Huh J.H."/>
            <person name="Kim J.S."/>
            <person name="Kim B.D."/>
            <person name="Cohen O."/>
            <person name="Paran I."/>
            <person name="Suh M.C."/>
            <person name="Lee S.B."/>
            <person name="Kim Y.K."/>
            <person name="Shin Y."/>
            <person name="Noh S.J."/>
            <person name="Park J."/>
            <person name="Seo Y.S."/>
            <person name="Kwon S.Y."/>
            <person name="Kim H.A."/>
            <person name="Park J.M."/>
            <person name="Kim H.J."/>
            <person name="Choi S.B."/>
            <person name="Bosland P.W."/>
            <person name="Reeves G."/>
            <person name="Jo S.H."/>
            <person name="Lee B.W."/>
            <person name="Cho H.T."/>
            <person name="Choi H.S."/>
            <person name="Lee M.S."/>
            <person name="Yu Y."/>
            <person name="Do Choi Y."/>
            <person name="Park B.S."/>
            <person name="van Deynze A."/>
            <person name="Ashrafi H."/>
            <person name="Hill T."/>
            <person name="Kim W.T."/>
            <person name="Pai H.S."/>
            <person name="Ahn H.K."/>
            <person name="Yeam I."/>
            <person name="Giovannoni J.J."/>
            <person name="Rose J.K."/>
            <person name="Sorensen I."/>
            <person name="Lee S.J."/>
            <person name="Kim R.W."/>
            <person name="Choi I.Y."/>
            <person name="Choi B.S."/>
            <person name="Lim J.S."/>
            <person name="Lee Y.H."/>
            <person name="Choi D."/>
        </authorList>
    </citation>
    <scope>NUCLEOTIDE SEQUENCE [LARGE SCALE GENOMIC DNA]</scope>
    <source>
        <strain evidence="6">cv. CM334</strain>
    </source>
</reference>
<dbReference type="AlphaFoldDB" id="A0A2G3A575"/>
<dbReference type="Gramene" id="PHT89341">
    <property type="protein sequence ID" value="PHT89341"/>
    <property type="gene ID" value="T459_04454"/>
</dbReference>
<accession>A0A2G3A575</accession>
<dbReference type="InterPro" id="IPR003653">
    <property type="entry name" value="Peptidase_C48_C"/>
</dbReference>
<dbReference type="Pfam" id="PF02902">
    <property type="entry name" value="Peptidase_C48"/>
    <property type="match status" value="1"/>
</dbReference>
<evidence type="ECO:0000256" key="2">
    <source>
        <dbReference type="ARBA" id="ARBA00022670"/>
    </source>
</evidence>
<name>A0A2G3A575_CAPAN</name>
<protein>
    <recommendedName>
        <fullName evidence="4">Ubiquitin-like protease family profile domain-containing protein</fullName>
    </recommendedName>
</protein>
<dbReference type="EMBL" id="AYRZ02000002">
    <property type="protein sequence ID" value="PHT89341.1"/>
    <property type="molecule type" value="Genomic_DNA"/>
</dbReference>
<keyword evidence="3" id="KW-0378">Hydrolase</keyword>
<evidence type="ECO:0000259" key="4">
    <source>
        <dbReference type="Pfam" id="PF02902"/>
    </source>
</evidence>
<sequence length="229" mass="26854">MGKSFDVFRKILREQKLDAYFRDSFFGKYLDLPEDNNTHFQMKIVYDLLRHRFMYENKDKMDEVWINYYNILICFGGKKFVIVTGLKCYLPSPSQVIPILTQKALCILEKGKVKTSDGDGLVSLVGQSFNKKSDRSIESDEFHWVLAVVVLKEKRNRVYDSMSGRRYSGPLPEIQKLAKILTTYLDIIVFYDQKVCTDWSMIEAYRDTMENPFEVEYIEEIAQQPISSL</sequence>
<reference evidence="5 6" key="2">
    <citation type="journal article" date="2017" name="Genome Biol.">
        <title>New reference genome sequences of hot pepper reveal the massive evolution of plant disease-resistance genes by retroduplication.</title>
        <authorList>
            <person name="Kim S."/>
            <person name="Park J."/>
            <person name="Yeom S.I."/>
            <person name="Kim Y.M."/>
            <person name="Seo E."/>
            <person name="Kim K.T."/>
            <person name="Kim M.S."/>
            <person name="Lee J.M."/>
            <person name="Cheong K."/>
            <person name="Shin H.S."/>
            <person name="Kim S.B."/>
            <person name="Han K."/>
            <person name="Lee J."/>
            <person name="Park M."/>
            <person name="Lee H.A."/>
            <person name="Lee H.Y."/>
            <person name="Lee Y."/>
            <person name="Oh S."/>
            <person name="Lee J.H."/>
            <person name="Choi E."/>
            <person name="Choi E."/>
            <person name="Lee S.E."/>
            <person name="Jeon J."/>
            <person name="Kim H."/>
            <person name="Choi G."/>
            <person name="Song H."/>
            <person name="Lee J."/>
            <person name="Lee S.C."/>
            <person name="Kwon J.K."/>
            <person name="Lee H.Y."/>
            <person name="Koo N."/>
            <person name="Hong Y."/>
            <person name="Kim R.W."/>
            <person name="Kang W.H."/>
            <person name="Huh J.H."/>
            <person name="Kang B.C."/>
            <person name="Yang T.J."/>
            <person name="Lee Y.H."/>
            <person name="Bennetzen J.L."/>
            <person name="Choi D."/>
        </authorList>
    </citation>
    <scope>NUCLEOTIDE SEQUENCE [LARGE SCALE GENOMIC DNA]</scope>
    <source>
        <strain evidence="6">cv. CM334</strain>
    </source>
</reference>
<dbReference type="GO" id="GO:0008234">
    <property type="term" value="F:cysteine-type peptidase activity"/>
    <property type="evidence" value="ECO:0007669"/>
    <property type="project" value="InterPro"/>
</dbReference>
<dbReference type="InterPro" id="IPR038765">
    <property type="entry name" value="Papain-like_cys_pep_sf"/>
</dbReference>
<dbReference type="GO" id="GO:0006508">
    <property type="term" value="P:proteolysis"/>
    <property type="evidence" value="ECO:0007669"/>
    <property type="project" value="UniProtKB-KW"/>
</dbReference>
<organism evidence="5 6">
    <name type="scientific">Capsicum annuum</name>
    <name type="common">Capsicum pepper</name>
    <dbReference type="NCBI Taxonomy" id="4072"/>
    <lineage>
        <taxon>Eukaryota</taxon>
        <taxon>Viridiplantae</taxon>
        <taxon>Streptophyta</taxon>
        <taxon>Embryophyta</taxon>
        <taxon>Tracheophyta</taxon>
        <taxon>Spermatophyta</taxon>
        <taxon>Magnoliopsida</taxon>
        <taxon>eudicotyledons</taxon>
        <taxon>Gunneridae</taxon>
        <taxon>Pentapetalae</taxon>
        <taxon>asterids</taxon>
        <taxon>lamiids</taxon>
        <taxon>Solanales</taxon>
        <taxon>Solanaceae</taxon>
        <taxon>Solanoideae</taxon>
        <taxon>Capsiceae</taxon>
        <taxon>Capsicum</taxon>
    </lineage>
</organism>
<comment type="similarity">
    <text evidence="1">Belongs to the peptidase C48 family.</text>
</comment>
<dbReference type="PANTHER" id="PTHR31470:SF46">
    <property type="entry name" value="ULP1 PROTEASE FAMILY, C-TERMINAL CATALYTIC DOMAIN CONTAINING PROTEIN"/>
    <property type="match status" value="1"/>
</dbReference>
<proteinExistence type="inferred from homology"/>
<dbReference type="Proteomes" id="UP000222542">
    <property type="component" value="Unassembled WGS sequence"/>
</dbReference>
<evidence type="ECO:0000313" key="6">
    <source>
        <dbReference type="Proteomes" id="UP000222542"/>
    </source>
</evidence>
<feature type="domain" description="Ubiquitin-like protease family profile" evidence="4">
    <location>
        <begin position="139"/>
        <end position="227"/>
    </location>
</feature>